<evidence type="ECO:0000313" key="1">
    <source>
        <dbReference type="EMBL" id="COX14711.1"/>
    </source>
</evidence>
<reference evidence="2" key="1">
    <citation type="submission" date="2015-03" db="EMBL/GenBank/DDBJ databases">
        <authorList>
            <consortium name="Pathogen Informatics"/>
        </authorList>
    </citation>
    <scope>NUCLEOTIDE SEQUENCE [LARGE SCALE GENOMIC DNA]</scope>
    <source>
        <strain evidence="2">K00500041</strain>
    </source>
</reference>
<gene>
    <name evidence="1" type="ORF">ERS007703_04829</name>
</gene>
<evidence type="ECO:0000313" key="2">
    <source>
        <dbReference type="Proteomes" id="UP000038802"/>
    </source>
</evidence>
<dbReference type="EMBL" id="CSAE01000967">
    <property type="protein sequence ID" value="COX14711.1"/>
    <property type="molecule type" value="Genomic_DNA"/>
</dbReference>
<organism evidence="1 2">
    <name type="scientific">Mycobacterium tuberculosis</name>
    <dbReference type="NCBI Taxonomy" id="1773"/>
    <lineage>
        <taxon>Bacteria</taxon>
        <taxon>Bacillati</taxon>
        <taxon>Actinomycetota</taxon>
        <taxon>Actinomycetes</taxon>
        <taxon>Mycobacteriales</taxon>
        <taxon>Mycobacteriaceae</taxon>
        <taxon>Mycobacterium</taxon>
        <taxon>Mycobacterium tuberculosis complex</taxon>
    </lineage>
</organism>
<dbReference type="AlphaFoldDB" id="A0A0T9EN40"/>
<name>A0A0T9EN40_MYCTX</name>
<proteinExistence type="predicted"/>
<dbReference type="Proteomes" id="UP000038802">
    <property type="component" value="Unassembled WGS sequence"/>
</dbReference>
<sequence length="48" mass="5189">MTRGARINRSGTYAEVPKTCMSRLATAGLSRSVARYQLSVASASLSRR</sequence>
<accession>A0A0T9EN40</accession>
<protein>
    <submittedName>
        <fullName evidence="1">Uncharacterized protein</fullName>
    </submittedName>
</protein>